<keyword evidence="4 6" id="KW-1133">Transmembrane helix</keyword>
<reference evidence="9" key="2">
    <citation type="journal article" date="2021" name="Genome Biol. Evol.">
        <title>Developing a high-quality reference genome for a parasitic bivalve with doubly uniparental inheritance (Bivalvia: Unionida).</title>
        <authorList>
            <person name="Smith C.H."/>
        </authorList>
    </citation>
    <scope>NUCLEOTIDE SEQUENCE</scope>
    <source>
        <strain evidence="9">CHS0354</strain>
        <tissue evidence="9">Mantle</tissue>
    </source>
</reference>
<evidence type="ECO:0000256" key="5">
    <source>
        <dbReference type="ARBA" id="ARBA00023136"/>
    </source>
</evidence>
<dbReference type="GO" id="GO:0007165">
    <property type="term" value="P:signal transduction"/>
    <property type="evidence" value="ECO:0007669"/>
    <property type="project" value="InterPro"/>
</dbReference>
<dbReference type="InterPro" id="IPR032675">
    <property type="entry name" value="LRR_dom_sf"/>
</dbReference>
<feature type="signal peptide" evidence="7">
    <location>
        <begin position="1"/>
        <end position="19"/>
    </location>
</feature>
<name>A0AAE0TGI8_9BIVA</name>
<dbReference type="PROSITE" id="PS50104">
    <property type="entry name" value="TIR"/>
    <property type="match status" value="1"/>
</dbReference>
<dbReference type="PANTHER" id="PTHR24365:SF541">
    <property type="entry name" value="PROTEIN TOLL-RELATED"/>
    <property type="match status" value="1"/>
</dbReference>
<evidence type="ECO:0000256" key="2">
    <source>
        <dbReference type="ARBA" id="ARBA00022692"/>
    </source>
</evidence>
<evidence type="ECO:0000313" key="10">
    <source>
        <dbReference type="Proteomes" id="UP001195483"/>
    </source>
</evidence>
<dbReference type="Gene3D" id="3.80.10.10">
    <property type="entry name" value="Ribonuclease Inhibitor"/>
    <property type="match status" value="2"/>
</dbReference>
<keyword evidence="3 7" id="KW-0732">Signal</keyword>
<dbReference type="SUPFAM" id="SSF52200">
    <property type="entry name" value="Toll/Interleukin receptor TIR domain"/>
    <property type="match status" value="1"/>
</dbReference>
<dbReference type="InterPro" id="IPR035897">
    <property type="entry name" value="Toll_tir_struct_dom_sf"/>
</dbReference>
<dbReference type="AlphaFoldDB" id="A0AAE0TGI8"/>
<evidence type="ECO:0000313" key="9">
    <source>
        <dbReference type="EMBL" id="KAK3609559.1"/>
    </source>
</evidence>
<sequence>MLQIYISCLIGLLALNGESRSCNLEGTSYICNNVSQIEDIPTSLTYSVQKVTLTGTDELSGSFPNGLFHDISWVNVTALSILQFTSIDSIDKSVFDGLDSLRYLSISSCRSLNYIHPEVFNSSPDIEALYFDGDMNLKLSVVENALKDKANKLKYLSLRYLQMETNEASFLGERFYNALKGKELICLDLSYANIAGLSFNDSYDSAAFYHLRYLNVSHSKMPCAGIAHKTSIGDSLPNLQVLDVSGCESLVTYHKPNTQHKLTCDLPQELKYYFGADLVMSDNKPIQINYEIQLSKCDCNNLEIWDFSSNNIFHINMTKKESDCFHGLMKLDFSKNGLGYISPSFLSSFPSLKIIDLSENQLHKMQDMDDFSNLLHGNVQLESLEKTNIAEKYRYSNNPSGNLSLVVNWNIIPQYMKIDFSDNPIECNCANAGFLKWAVSTKIVLASRNTLTCKYGHTHYPLKNDLYQRVEYDCHLSATIIKSISAVVTVIVSLIIVTFMFRRFRQKRQEGKDIKNLKKEIHNCQRDFNYIAFIPFSSHDNDFVETVVLHELRTIIKRKLGIDEDVICTGNDNFRPGMLVINEIHRCIGESLVVVPIITAAFIKSEWSQAECAVAIQMHRKV</sequence>
<dbReference type="InterPro" id="IPR000157">
    <property type="entry name" value="TIR_dom"/>
</dbReference>
<keyword evidence="5 6" id="KW-0472">Membrane</keyword>
<reference evidence="9" key="3">
    <citation type="submission" date="2023-05" db="EMBL/GenBank/DDBJ databases">
        <authorList>
            <person name="Smith C.H."/>
        </authorList>
    </citation>
    <scope>NUCLEOTIDE SEQUENCE</scope>
    <source>
        <strain evidence="9">CHS0354</strain>
        <tissue evidence="9">Mantle</tissue>
    </source>
</reference>
<dbReference type="EMBL" id="JAEAOA010001197">
    <property type="protein sequence ID" value="KAK3609559.1"/>
    <property type="molecule type" value="Genomic_DNA"/>
</dbReference>
<evidence type="ECO:0000256" key="3">
    <source>
        <dbReference type="ARBA" id="ARBA00022729"/>
    </source>
</evidence>
<feature type="domain" description="TIR" evidence="8">
    <location>
        <begin position="528"/>
        <end position="622"/>
    </location>
</feature>
<dbReference type="GO" id="GO:0038023">
    <property type="term" value="F:signaling receptor activity"/>
    <property type="evidence" value="ECO:0007669"/>
    <property type="project" value="TreeGrafter"/>
</dbReference>
<comment type="caution">
    <text evidence="9">The sequence shown here is derived from an EMBL/GenBank/DDBJ whole genome shotgun (WGS) entry which is preliminary data.</text>
</comment>
<reference evidence="9" key="1">
    <citation type="journal article" date="2021" name="Genome Biol. Evol.">
        <title>A High-Quality Reference Genome for a Parasitic Bivalve with Doubly Uniparental Inheritance (Bivalvia: Unionida).</title>
        <authorList>
            <person name="Smith C.H."/>
        </authorList>
    </citation>
    <scope>NUCLEOTIDE SEQUENCE</scope>
    <source>
        <strain evidence="9">CHS0354</strain>
    </source>
</reference>
<feature type="chain" id="PRO_5041988058" description="TIR domain-containing protein" evidence="7">
    <location>
        <begin position="20"/>
        <end position="622"/>
    </location>
</feature>
<evidence type="ECO:0000256" key="1">
    <source>
        <dbReference type="ARBA" id="ARBA00004167"/>
    </source>
</evidence>
<keyword evidence="10" id="KW-1185">Reference proteome</keyword>
<dbReference type="PANTHER" id="PTHR24365">
    <property type="entry name" value="TOLL-LIKE RECEPTOR"/>
    <property type="match status" value="1"/>
</dbReference>
<dbReference type="SUPFAM" id="SSF52058">
    <property type="entry name" value="L domain-like"/>
    <property type="match status" value="1"/>
</dbReference>
<dbReference type="Gene3D" id="3.40.50.10140">
    <property type="entry name" value="Toll/interleukin-1 receptor homology (TIR) domain"/>
    <property type="match status" value="1"/>
</dbReference>
<dbReference type="Proteomes" id="UP001195483">
    <property type="component" value="Unassembled WGS sequence"/>
</dbReference>
<organism evidence="9 10">
    <name type="scientific">Potamilus streckersoni</name>
    <dbReference type="NCBI Taxonomy" id="2493646"/>
    <lineage>
        <taxon>Eukaryota</taxon>
        <taxon>Metazoa</taxon>
        <taxon>Spiralia</taxon>
        <taxon>Lophotrochozoa</taxon>
        <taxon>Mollusca</taxon>
        <taxon>Bivalvia</taxon>
        <taxon>Autobranchia</taxon>
        <taxon>Heteroconchia</taxon>
        <taxon>Palaeoheterodonta</taxon>
        <taxon>Unionida</taxon>
        <taxon>Unionoidea</taxon>
        <taxon>Unionidae</taxon>
        <taxon>Ambleminae</taxon>
        <taxon>Lampsilini</taxon>
        <taxon>Potamilus</taxon>
    </lineage>
</organism>
<evidence type="ECO:0000256" key="6">
    <source>
        <dbReference type="SAM" id="Phobius"/>
    </source>
</evidence>
<dbReference type="GO" id="GO:0005886">
    <property type="term" value="C:plasma membrane"/>
    <property type="evidence" value="ECO:0007669"/>
    <property type="project" value="TreeGrafter"/>
</dbReference>
<gene>
    <name evidence="9" type="ORF">CHS0354_019571</name>
</gene>
<evidence type="ECO:0000256" key="7">
    <source>
        <dbReference type="SAM" id="SignalP"/>
    </source>
</evidence>
<evidence type="ECO:0000259" key="8">
    <source>
        <dbReference type="PROSITE" id="PS50104"/>
    </source>
</evidence>
<evidence type="ECO:0000256" key="4">
    <source>
        <dbReference type="ARBA" id="ARBA00022989"/>
    </source>
</evidence>
<keyword evidence="2 6" id="KW-0812">Transmembrane</keyword>
<protein>
    <recommendedName>
        <fullName evidence="8">TIR domain-containing protein</fullName>
    </recommendedName>
</protein>
<comment type="subcellular location">
    <subcellularLocation>
        <location evidence="1">Membrane</location>
        <topology evidence="1">Single-pass membrane protein</topology>
    </subcellularLocation>
</comment>
<proteinExistence type="predicted"/>
<accession>A0AAE0TGI8</accession>
<feature type="transmembrane region" description="Helical" evidence="6">
    <location>
        <begin position="480"/>
        <end position="501"/>
    </location>
</feature>